<protein>
    <submittedName>
        <fullName evidence="3">Golgin-45</fullName>
    </submittedName>
</protein>
<dbReference type="PANTHER" id="PTHR13066:SF2">
    <property type="entry name" value="GOLGIN-45"/>
    <property type="match status" value="1"/>
</dbReference>
<gene>
    <name evidence="3" type="primary">Blzf1</name>
    <name evidence="3" type="ORF">g.99318</name>
</gene>
<dbReference type="InterPro" id="IPR027095">
    <property type="entry name" value="Golgin-45"/>
</dbReference>
<dbReference type="AlphaFoldDB" id="A0A2S2PZY1"/>
<proteinExistence type="predicted"/>
<dbReference type="GO" id="GO:0007030">
    <property type="term" value="P:Golgi organization"/>
    <property type="evidence" value="ECO:0007669"/>
    <property type="project" value="InterPro"/>
</dbReference>
<sequence length="375" mass="41896">MEGTSASSVQTNNLDVKLNEPNGIVKPHQILNGNRSVINDKPFSSNKNMHVMTPGPKKYQNVKKSPDKEPKFVPYEPYKAAVRSIVPELNQPSVAIIKRRLSTSSNCSKTSNLVEDKEDVITVLTQEKLSLENEVDKLKKQLASMNLQMGSQAQVNNELKSMLVASIGEDVEAKIHMLTEDKVLLAHKLLNFTGALAGRQDQLETVAGERDVLRSKFLAGSLIIEDLSKWKTFLCKRIDDLEASLQTVLDENRKNRHLLKSAHENLKILQNEFKLEISAKQKPLDNTTIAEDINKISLSLRKHLLSTQNHELQVHVAVHQTQAESQAQQLLGQILPREKMNNVDATCNAIMEASQALESNVQLCCVHCTGNVKYV</sequence>
<keyword evidence="1" id="KW-0175">Coiled coil</keyword>
<dbReference type="GO" id="GO:0000139">
    <property type="term" value="C:Golgi membrane"/>
    <property type="evidence" value="ECO:0007669"/>
    <property type="project" value="TreeGrafter"/>
</dbReference>
<dbReference type="EMBL" id="GGMS01001864">
    <property type="protein sequence ID" value="MBY71067.1"/>
    <property type="molecule type" value="Transcribed_RNA"/>
</dbReference>
<feature type="compositionally biased region" description="Polar residues" evidence="2">
    <location>
        <begin position="1"/>
        <end position="14"/>
    </location>
</feature>
<name>A0A2S2PZY1_9HEMI</name>
<dbReference type="GO" id="GO:0043001">
    <property type="term" value="P:Golgi to plasma membrane protein transport"/>
    <property type="evidence" value="ECO:0007669"/>
    <property type="project" value="InterPro"/>
</dbReference>
<organism evidence="3">
    <name type="scientific">Sipha flava</name>
    <name type="common">yellow sugarcane aphid</name>
    <dbReference type="NCBI Taxonomy" id="143950"/>
    <lineage>
        <taxon>Eukaryota</taxon>
        <taxon>Metazoa</taxon>
        <taxon>Ecdysozoa</taxon>
        <taxon>Arthropoda</taxon>
        <taxon>Hexapoda</taxon>
        <taxon>Insecta</taxon>
        <taxon>Pterygota</taxon>
        <taxon>Neoptera</taxon>
        <taxon>Paraneoptera</taxon>
        <taxon>Hemiptera</taxon>
        <taxon>Sternorrhyncha</taxon>
        <taxon>Aphidomorpha</taxon>
        <taxon>Aphidoidea</taxon>
        <taxon>Aphididae</taxon>
        <taxon>Sipha</taxon>
    </lineage>
</organism>
<evidence type="ECO:0000256" key="1">
    <source>
        <dbReference type="SAM" id="Coils"/>
    </source>
</evidence>
<feature type="coiled-coil region" evidence="1">
    <location>
        <begin position="114"/>
        <end position="148"/>
    </location>
</feature>
<evidence type="ECO:0000256" key="2">
    <source>
        <dbReference type="SAM" id="MobiDB-lite"/>
    </source>
</evidence>
<accession>A0A2S2PZY1</accession>
<feature type="region of interest" description="Disordered" evidence="2">
    <location>
        <begin position="1"/>
        <end position="20"/>
    </location>
</feature>
<dbReference type="PANTHER" id="PTHR13066">
    <property type="entry name" value="BASIC LEUCINE ZIPPER NUCLEAR FACTOR 1 BLZF1 PROTEIN"/>
    <property type="match status" value="1"/>
</dbReference>
<reference evidence="3" key="1">
    <citation type="submission" date="2018-04" db="EMBL/GenBank/DDBJ databases">
        <title>Transcriptome assembly of Sipha flava.</title>
        <authorList>
            <person name="Scully E.D."/>
            <person name="Geib S.M."/>
            <person name="Palmer N.A."/>
            <person name="Koch K."/>
            <person name="Bradshaw J."/>
            <person name="Heng-Moss T."/>
            <person name="Sarath G."/>
        </authorList>
    </citation>
    <scope>NUCLEOTIDE SEQUENCE</scope>
</reference>
<evidence type="ECO:0000313" key="3">
    <source>
        <dbReference type="EMBL" id="MBY71067.1"/>
    </source>
</evidence>